<accession>A0ABS2GBI0</accession>
<organism evidence="1 2">
    <name type="scientific">Anaerotignum lactatifermentans</name>
    <dbReference type="NCBI Taxonomy" id="160404"/>
    <lineage>
        <taxon>Bacteria</taxon>
        <taxon>Bacillati</taxon>
        <taxon>Bacillota</taxon>
        <taxon>Clostridia</taxon>
        <taxon>Lachnospirales</taxon>
        <taxon>Anaerotignaceae</taxon>
        <taxon>Anaerotignum</taxon>
    </lineage>
</organism>
<evidence type="ECO:0000313" key="1">
    <source>
        <dbReference type="EMBL" id="MBM6878806.1"/>
    </source>
</evidence>
<reference evidence="1 2" key="1">
    <citation type="journal article" date="2021" name="Sci. Rep.">
        <title>The distribution of antibiotic resistance genes in chicken gut microbiota commensals.</title>
        <authorList>
            <person name="Juricova H."/>
            <person name="Matiasovicova J."/>
            <person name="Kubasova T."/>
            <person name="Cejkova D."/>
            <person name="Rychlik I."/>
        </authorList>
    </citation>
    <scope>NUCLEOTIDE SEQUENCE [LARGE SCALE GENOMIC DNA]</scope>
    <source>
        <strain evidence="1 2">An431b</strain>
    </source>
</reference>
<name>A0ABS2GBI0_9FIRM</name>
<protein>
    <submittedName>
        <fullName evidence="1">Uncharacterized protein</fullName>
    </submittedName>
</protein>
<comment type="caution">
    <text evidence="1">The sequence shown here is derived from an EMBL/GenBank/DDBJ whole genome shotgun (WGS) entry which is preliminary data.</text>
</comment>
<dbReference type="EMBL" id="JACSNV010000022">
    <property type="protein sequence ID" value="MBM6878806.1"/>
    <property type="molecule type" value="Genomic_DNA"/>
</dbReference>
<keyword evidence="2" id="KW-1185">Reference proteome</keyword>
<gene>
    <name evidence="1" type="ORF">H9X83_11690</name>
</gene>
<dbReference type="Proteomes" id="UP000729290">
    <property type="component" value="Unassembled WGS sequence"/>
</dbReference>
<evidence type="ECO:0000313" key="2">
    <source>
        <dbReference type="Proteomes" id="UP000729290"/>
    </source>
</evidence>
<sequence length="81" mass="9538">MEKNLHTLLQKGKYGLALWKAARRLIFLWRVRPWRRKKRTKGRHSNRLFLAAGAAKGKAGSAGKEIKWMGRLLMTVRKQYF</sequence>
<dbReference type="RefSeq" id="WP_205132920.1">
    <property type="nucleotide sequence ID" value="NZ_JACSNT010000003.1"/>
</dbReference>
<proteinExistence type="predicted"/>